<evidence type="ECO:0000256" key="7">
    <source>
        <dbReference type="ARBA" id="ARBA00022801"/>
    </source>
</evidence>
<keyword evidence="9 12" id="KW-1133">Transmembrane helix</keyword>
<comment type="caution">
    <text evidence="14">The sequence shown here is derived from an EMBL/GenBank/DDBJ whole genome shotgun (WGS) entry which is preliminary data.</text>
</comment>
<comment type="cofactor">
    <cofactor evidence="1">
        <name>Zn(2+)</name>
        <dbReference type="ChEBI" id="CHEBI:29105"/>
    </cofactor>
</comment>
<dbReference type="RefSeq" id="WP_180568586.1">
    <property type="nucleotide sequence ID" value="NZ_JACCKB010000015.1"/>
</dbReference>
<evidence type="ECO:0000256" key="12">
    <source>
        <dbReference type="SAM" id="Phobius"/>
    </source>
</evidence>
<keyword evidence="7" id="KW-0378">Hydrolase</keyword>
<gene>
    <name evidence="14" type="ORF">H0A36_11110</name>
</gene>
<evidence type="ECO:0000313" key="15">
    <source>
        <dbReference type="Proteomes" id="UP000569732"/>
    </source>
</evidence>
<keyword evidence="11 12" id="KW-0472">Membrane</keyword>
<dbReference type="PANTHER" id="PTHR43221:SF1">
    <property type="entry name" value="PROTEASE HTPX"/>
    <property type="match status" value="1"/>
</dbReference>
<dbReference type="CDD" id="cd07328">
    <property type="entry name" value="M48_Ste24p_like"/>
    <property type="match status" value="1"/>
</dbReference>
<feature type="transmembrane region" description="Helical" evidence="12">
    <location>
        <begin position="76"/>
        <end position="95"/>
    </location>
</feature>
<keyword evidence="4" id="KW-0645">Protease</keyword>
<dbReference type="Pfam" id="PF01435">
    <property type="entry name" value="Peptidase_M48"/>
    <property type="match status" value="1"/>
</dbReference>
<dbReference type="Gene3D" id="3.30.2010.10">
    <property type="entry name" value="Metalloproteases ('zincins'), catalytic domain"/>
    <property type="match status" value="1"/>
</dbReference>
<keyword evidence="8" id="KW-0862">Zinc</keyword>
<dbReference type="GO" id="GO:0004222">
    <property type="term" value="F:metalloendopeptidase activity"/>
    <property type="evidence" value="ECO:0007669"/>
    <property type="project" value="InterPro"/>
</dbReference>
<sequence>MSSKHVDHDFERTAAKAEALAASNISWYKTKLFLYALLGYGAIFAVLLILCGVVGGLVAMAFFSSALLLLLFKKKLFLVLIPTIWILLKALWVRISPPTGYELSRRQFPMLFKELDSLQKQLKAPKIHRVILTPELNAAICQTPLLGVFGWQRNTLILGMELLLTLSPKQAKAVVAHELGHLSGNHSRFHGWVYRVRSSWYQIMYAFQHQDSWGAKLMGRFFNWYAPRFAAYSFALARANEYEADQIAAQLTTPQITSSALINTFVTGPYVEEHYWQNYFKKADIMPEPDHLPWIGLKQFVQEHQQHPEELQKKLDEALAVTTSYDDTHPSLSDRIKSLKTEPTVPAPINKTAAEVWFGNQFKRVINEFDKDWLQHQQNNWQQRYQYVAESKVKLVELEQQATELLSNEALWQKACLTEEFADEQVAYSLFQAYQQRCPEDPDVAFVLGRMLFTKENESCLEHFKKSLENRRLVIDACKYAYAFLSRQERLKEAEWWREQAEQQMQYDENSYQERSYLHPSDSITPASVDKDLKSQLLEQLDNCSNIKKAWLAQKQVNHYPEVPVLILVIQFKGWNFSYEKLVEKIERDIEVPCSLFILAKSGDHKDLAKKIVKKADQVI</sequence>
<keyword evidence="6" id="KW-0479">Metal-binding</keyword>
<evidence type="ECO:0000256" key="3">
    <source>
        <dbReference type="ARBA" id="ARBA00022475"/>
    </source>
</evidence>
<dbReference type="EMBL" id="JACCKB010000015">
    <property type="protein sequence ID" value="NYZ66557.1"/>
    <property type="molecule type" value="Genomic_DNA"/>
</dbReference>
<evidence type="ECO:0000256" key="6">
    <source>
        <dbReference type="ARBA" id="ARBA00022723"/>
    </source>
</evidence>
<evidence type="ECO:0000256" key="5">
    <source>
        <dbReference type="ARBA" id="ARBA00022692"/>
    </source>
</evidence>
<dbReference type="InterPro" id="IPR001915">
    <property type="entry name" value="Peptidase_M48"/>
</dbReference>
<accession>A0A853IAH8</accession>
<evidence type="ECO:0000256" key="4">
    <source>
        <dbReference type="ARBA" id="ARBA00022670"/>
    </source>
</evidence>
<evidence type="ECO:0000256" key="8">
    <source>
        <dbReference type="ARBA" id="ARBA00022833"/>
    </source>
</evidence>
<keyword evidence="5 12" id="KW-0812">Transmembrane</keyword>
<dbReference type="InterPro" id="IPR050083">
    <property type="entry name" value="HtpX_protease"/>
</dbReference>
<evidence type="ECO:0000259" key="13">
    <source>
        <dbReference type="Pfam" id="PF01435"/>
    </source>
</evidence>
<dbReference type="AlphaFoldDB" id="A0A853IAH8"/>
<proteinExistence type="predicted"/>
<protein>
    <submittedName>
        <fullName evidence="14">M48 family metalloprotease</fullName>
    </submittedName>
</protein>
<evidence type="ECO:0000256" key="10">
    <source>
        <dbReference type="ARBA" id="ARBA00023049"/>
    </source>
</evidence>
<dbReference type="GO" id="GO:0005886">
    <property type="term" value="C:plasma membrane"/>
    <property type="evidence" value="ECO:0007669"/>
    <property type="project" value="UniProtKB-SubCell"/>
</dbReference>
<comment type="subcellular location">
    <subcellularLocation>
        <location evidence="2">Cell membrane</location>
        <topology evidence="2">Multi-pass membrane protein</topology>
    </subcellularLocation>
</comment>
<organism evidence="14 15">
    <name type="scientific">Spartinivicinus marinus</name>
    <dbReference type="NCBI Taxonomy" id="2994442"/>
    <lineage>
        <taxon>Bacteria</taxon>
        <taxon>Pseudomonadati</taxon>
        <taxon>Pseudomonadota</taxon>
        <taxon>Gammaproteobacteria</taxon>
        <taxon>Oceanospirillales</taxon>
        <taxon>Zooshikellaceae</taxon>
        <taxon>Spartinivicinus</taxon>
    </lineage>
</organism>
<keyword evidence="10 14" id="KW-0482">Metalloprotease</keyword>
<keyword evidence="3" id="KW-1003">Cell membrane</keyword>
<dbReference type="Proteomes" id="UP000569732">
    <property type="component" value="Unassembled WGS sequence"/>
</dbReference>
<evidence type="ECO:0000313" key="14">
    <source>
        <dbReference type="EMBL" id="NYZ66557.1"/>
    </source>
</evidence>
<dbReference type="GO" id="GO:0006508">
    <property type="term" value="P:proteolysis"/>
    <property type="evidence" value="ECO:0007669"/>
    <property type="project" value="UniProtKB-KW"/>
</dbReference>
<evidence type="ECO:0000256" key="9">
    <source>
        <dbReference type="ARBA" id="ARBA00022989"/>
    </source>
</evidence>
<dbReference type="GO" id="GO:0046872">
    <property type="term" value="F:metal ion binding"/>
    <property type="evidence" value="ECO:0007669"/>
    <property type="project" value="UniProtKB-KW"/>
</dbReference>
<feature type="transmembrane region" description="Helical" evidence="12">
    <location>
        <begin position="32"/>
        <end position="64"/>
    </location>
</feature>
<evidence type="ECO:0000256" key="11">
    <source>
        <dbReference type="ARBA" id="ARBA00023136"/>
    </source>
</evidence>
<evidence type="ECO:0000256" key="1">
    <source>
        <dbReference type="ARBA" id="ARBA00001947"/>
    </source>
</evidence>
<name>A0A853IAH8_9GAMM</name>
<feature type="domain" description="Peptidase M48" evidence="13">
    <location>
        <begin position="150"/>
        <end position="341"/>
    </location>
</feature>
<dbReference type="PANTHER" id="PTHR43221">
    <property type="entry name" value="PROTEASE HTPX"/>
    <property type="match status" value="1"/>
</dbReference>
<evidence type="ECO:0000256" key="2">
    <source>
        <dbReference type="ARBA" id="ARBA00004651"/>
    </source>
</evidence>
<keyword evidence="15" id="KW-1185">Reference proteome</keyword>
<reference evidence="14 15" key="1">
    <citation type="submission" date="2020-07" db="EMBL/GenBank/DDBJ databases">
        <title>Endozoicomonas sp. nov., isolated from sediment.</title>
        <authorList>
            <person name="Gu T."/>
        </authorList>
    </citation>
    <scope>NUCLEOTIDE SEQUENCE [LARGE SCALE GENOMIC DNA]</scope>
    <source>
        <strain evidence="14 15">SM1973</strain>
    </source>
</reference>